<keyword evidence="5 13" id="KW-0436">Ligase</keyword>
<dbReference type="SUPFAM" id="SSF55681">
    <property type="entry name" value="Class II aaRS and biotin synthetases"/>
    <property type="match status" value="1"/>
</dbReference>
<evidence type="ECO:0000313" key="15">
    <source>
        <dbReference type="EMBL" id="MBA4543744.1"/>
    </source>
</evidence>
<keyword evidence="7 13" id="KW-0547">Nucleotide-binding</keyword>
<dbReference type="InterPro" id="IPR010978">
    <property type="entry name" value="tRNA-bd_arm"/>
</dbReference>
<evidence type="ECO:0000256" key="7">
    <source>
        <dbReference type="ARBA" id="ARBA00022741"/>
    </source>
</evidence>
<comment type="catalytic activity">
    <reaction evidence="12 13">
        <text>tRNA(Phe) + L-phenylalanine + ATP = L-phenylalanyl-tRNA(Phe) + AMP + diphosphate + H(+)</text>
        <dbReference type="Rhea" id="RHEA:19413"/>
        <dbReference type="Rhea" id="RHEA-COMP:9668"/>
        <dbReference type="Rhea" id="RHEA-COMP:9699"/>
        <dbReference type="ChEBI" id="CHEBI:15378"/>
        <dbReference type="ChEBI" id="CHEBI:30616"/>
        <dbReference type="ChEBI" id="CHEBI:33019"/>
        <dbReference type="ChEBI" id="CHEBI:58095"/>
        <dbReference type="ChEBI" id="CHEBI:78442"/>
        <dbReference type="ChEBI" id="CHEBI:78531"/>
        <dbReference type="ChEBI" id="CHEBI:456215"/>
        <dbReference type="EC" id="6.1.1.20"/>
    </reaction>
</comment>
<keyword evidence="16" id="KW-1185">Reference proteome</keyword>
<comment type="cofactor">
    <cofactor evidence="13">
        <name>Mg(2+)</name>
        <dbReference type="ChEBI" id="CHEBI:18420"/>
    </cofactor>
    <text evidence="13">Binds 2 magnesium ions per tetramer.</text>
</comment>
<evidence type="ECO:0000256" key="11">
    <source>
        <dbReference type="ARBA" id="ARBA00023146"/>
    </source>
</evidence>
<keyword evidence="9 13" id="KW-0460">Magnesium</keyword>
<keyword evidence="6 13" id="KW-0479">Metal-binding</keyword>
<accession>A0A7W1XBX4</accession>
<keyword evidence="10 13" id="KW-0648">Protein biosynthesis</keyword>
<evidence type="ECO:0000256" key="3">
    <source>
        <dbReference type="ARBA" id="ARBA00011209"/>
    </source>
</evidence>
<dbReference type="NCBIfam" id="TIGR00468">
    <property type="entry name" value="pheS"/>
    <property type="match status" value="1"/>
</dbReference>
<evidence type="ECO:0000259" key="14">
    <source>
        <dbReference type="PROSITE" id="PS50862"/>
    </source>
</evidence>
<evidence type="ECO:0000256" key="4">
    <source>
        <dbReference type="ARBA" id="ARBA00022490"/>
    </source>
</evidence>
<comment type="subcellular location">
    <subcellularLocation>
        <location evidence="1 13">Cytoplasm</location>
    </subcellularLocation>
</comment>
<dbReference type="Pfam" id="PF02912">
    <property type="entry name" value="Phe_tRNA-synt_N"/>
    <property type="match status" value="1"/>
</dbReference>
<dbReference type="GO" id="GO:0140096">
    <property type="term" value="F:catalytic activity, acting on a protein"/>
    <property type="evidence" value="ECO:0007669"/>
    <property type="project" value="UniProtKB-ARBA"/>
</dbReference>
<dbReference type="InterPro" id="IPR004529">
    <property type="entry name" value="Phe-tRNA-synth_IIc_asu"/>
</dbReference>
<dbReference type="PANTHER" id="PTHR11538:SF41">
    <property type="entry name" value="PHENYLALANINE--TRNA LIGASE, MITOCHONDRIAL"/>
    <property type="match status" value="1"/>
</dbReference>
<comment type="similarity">
    <text evidence="2 13">Belongs to the class-II aminoacyl-tRNA synthetase family. Phe-tRNA synthetase alpha subunit type 1 subfamily.</text>
</comment>
<dbReference type="PANTHER" id="PTHR11538">
    <property type="entry name" value="PHENYLALANYL-TRNA SYNTHETASE"/>
    <property type="match status" value="1"/>
</dbReference>
<dbReference type="PROSITE" id="PS50862">
    <property type="entry name" value="AA_TRNA_LIGASE_II"/>
    <property type="match status" value="1"/>
</dbReference>
<evidence type="ECO:0000256" key="13">
    <source>
        <dbReference type="HAMAP-Rule" id="MF_00281"/>
    </source>
</evidence>
<feature type="domain" description="Aminoacyl-transfer RNA synthetases class-II family profile" evidence="14">
    <location>
        <begin position="113"/>
        <end position="329"/>
    </location>
</feature>
<keyword evidence="11 13" id="KW-0030">Aminoacyl-tRNA synthetase</keyword>
<dbReference type="GO" id="GO:0000287">
    <property type="term" value="F:magnesium ion binding"/>
    <property type="evidence" value="ECO:0007669"/>
    <property type="project" value="UniProtKB-UniRule"/>
</dbReference>
<evidence type="ECO:0000256" key="2">
    <source>
        <dbReference type="ARBA" id="ARBA00010207"/>
    </source>
</evidence>
<dbReference type="GO" id="GO:0004826">
    <property type="term" value="F:phenylalanine-tRNA ligase activity"/>
    <property type="evidence" value="ECO:0007669"/>
    <property type="project" value="UniProtKB-UniRule"/>
</dbReference>
<dbReference type="InterPro" id="IPR045864">
    <property type="entry name" value="aa-tRNA-synth_II/BPL/LPL"/>
</dbReference>
<evidence type="ECO:0000256" key="1">
    <source>
        <dbReference type="ARBA" id="ARBA00004496"/>
    </source>
</evidence>
<evidence type="ECO:0000256" key="5">
    <source>
        <dbReference type="ARBA" id="ARBA00022598"/>
    </source>
</evidence>
<dbReference type="GO" id="GO:0005524">
    <property type="term" value="F:ATP binding"/>
    <property type="evidence" value="ECO:0007669"/>
    <property type="project" value="UniProtKB-UniRule"/>
</dbReference>
<dbReference type="AlphaFoldDB" id="A0A7W1XBX4"/>
<dbReference type="GO" id="GO:0000049">
    <property type="term" value="F:tRNA binding"/>
    <property type="evidence" value="ECO:0007669"/>
    <property type="project" value="InterPro"/>
</dbReference>
<dbReference type="GO" id="GO:0005737">
    <property type="term" value="C:cytoplasm"/>
    <property type="evidence" value="ECO:0007669"/>
    <property type="project" value="UniProtKB-SubCell"/>
</dbReference>
<name>A0A7W1XBX4_9BACL</name>
<dbReference type="OrthoDB" id="9800719at2"/>
<dbReference type="InterPro" id="IPR006195">
    <property type="entry name" value="aa-tRNA-synth_II"/>
</dbReference>
<evidence type="ECO:0000256" key="6">
    <source>
        <dbReference type="ARBA" id="ARBA00022723"/>
    </source>
</evidence>
<dbReference type="InterPro" id="IPR004188">
    <property type="entry name" value="Phe-tRNA_ligase_II_N"/>
</dbReference>
<dbReference type="EMBL" id="JACEIP010000020">
    <property type="protein sequence ID" value="MBA4543744.1"/>
    <property type="molecule type" value="Genomic_DNA"/>
</dbReference>
<dbReference type="EC" id="6.1.1.20" evidence="13"/>
<evidence type="ECO:0000256" key="12">
    <source>
        <dbReference type="ARBA" id="ARBA00049255"/>
    </source>
</evidence>
<evidence type="ECO:0000256" key="8">
    <source>
        <dbReference type="ARBA" id="ARBA00022840"/>
    </source>
</evidence>
<dbReference type="RefSeq" id="WP_033102088.1">
    <property type="nucleotide sequence ID" value="NZ_JACEIP010000020.1"/>
</dbReference>
<organism evidence="15 16">
    <name type="scientific">Thermoactinomyces daqus</name>
    <dbReference type="NCBI Taxonomy" id="1329516"/>
    <lineage>
        <taxon>Bacteria</taxon>
        <taxon>Bacillati</taxon>
        <taxon>Bacillota</taxon>
        <taxon>Bacilli</taxon>
        <taxon>Bacillales</taxon>
        <taxon>Thermoactinomycetaceae</taxon>
        <taxon>Thermoactinomyces</taxon>
    </lineage>
</organism>
<evidence type="ECO:0000256" key="9">
    <source>
        <dbReference type="ARBA" id="ARBA00022842"/>
    </source>
</evidence>
<dbReference type="Gene3D" id="3.30.930.10">
    <property type="entry name" value="Bira Bifunctional Protein, Domain 2"/>
    <property type="match status" value="1"/>
</dbReference>
<protein>
    <recommendedName>
        <fullName evidence="13">Phenylalanine--tRNA ligase alpha subunit</fullName>
        <ecNumber evidence="13">6.1.1.20</ecNumber>
    </recommendedName>
    <alternativeName>
        <fullName evidence="13">Phenylalanyl-tRNA synthetase alpha subunit</fullName>
        <shortName evidence="13">PheRS</shortName>
    </alternativeName>
</protein>
<dbReference type="CDD" id="cd00496">
    <property type="entry name" value="PheRS_alpha_core"/>
    <property type="match status" value="1"/>
</dbReference>
<reference evidence="15 16" key="1">
    <citation type="submission" date="2020-07" db="EMBL/GenBank/DDBJ databases">
        <authorList>
            <person name="Feng H."/>
        </authorList>
    </citation>
    <scope>NUCLEOTIDE SEQUENCE [LARGE SCALE GENOMIC DNA]</scope>
    <source>
        <strain evidence="16">s-11</strain>
    </source>
</reference>
<dbReference type="InterPro" id="IPR002319">
    <property type="entry name" value="Phenylalanyl-tRNA_Synthase"/>
</dbReference>
<dbReference type="SUPFAM" id="SSF46589">
    <property type="entry name" value="tRNA-binding arm"/>
    <property type="match status" value="1"/>
</dbReference>
<proteinExistence type="inferred from homology"/>
<dbReference type="FunFam" id="3.30.930.10:FF:000003">
    <property type="entry name" value="Phenylalanine--tRNA ligase alpha subunit"/>
    <property type="match status" value="1"/>
</dbReference>
<comment type="subunit">
    <text evidence="3 13">Tetramer of two alpha and two beta subunits.</text>
</comment>
<evidence type="ECO:0000313" key="16">
    <source>
        <dbReference type="Proteomes" id="UP000530514"/>
    </source>
</evidence>
<dbReference type="HAMAP" id="MF_00281">
    <property type="entry name" value="Phe_tRNA_synth_alpha1"/>
    <property type="match status" value="1"/>
</dbReference>
<keyword evidence="8 13" id="KW-0067">ATP-binding</keyword>
<dbReference type="Proteomes" id="UP000530514">
    <property type="component" value="Unassembled WGS sequence"/>
</dbReference>
<dbReference type="Pfam" id="PF01409">
    <property type="entry name" value="tRNA-synt_2d"/>
    <property type="match status" value="1"/>
</dbReference>
<keyword evidence="4 13" id="KW-0963">Cytoplasm</keyword>
<evidence type="ECO:0000256" key="10">
    <source>
        <dbReference type="ARBA" id="ARBA00022917"/>
    </source>
</evidence>
<dbReference type="GO" id="GO:0006432">
    <property type="term" value="P:phenylalanyl-tRNA aminoacylation"/>
    <property type="evidence" value="ECO:0007669"/>
    <property type="project" value="UniProtKB-UniRule"/>
</dbReference>
<dbReference type="InterPro" id="IPR022911">
    <property type="entry name" value="Phe_tRNA_ligase_alpha1_bac"/>
</dbReference>
<sequence length="333" mass="37730">MRERLEALSSEAALAIQQVTTLEELRELKVKYLGKKGELTGVLRGMGSLSPEERPVIGSLANEIRNHLDQLITGKEAALQAAALEEQLAKETIDVTLPGVKRNVGSLHPLHLIIEKIEDIFVGMGFEVAEGPEVETDKYNFEALNMPQEHPARDMQDSFYITPELLLRTHTSSVQVRTLEKKEGYVPVRIICPGKVYRRDDDDATHSHQFTQIEGLVVDRGVSMSELNGVLLSFIEKIFGEGTEMRLRPSYFPFTEPSVEVDIYHPEKGWIEILGAGMVHPRVLEKAGYNPERYSGFAFGMGVERIAMLKYDIDDIRHFYNNDLRFLRQFKTV</sequence>
<comment type="caution">
    <text evidence="15">The sequence shown here is derived from an EMBL/GenBank/DDBJ whole genome shotgun (WGS) entry which is preliminary data.</text>
</comment>
<dbReference type="GO" id="GO:0016740">
    <property type="term" value="F:transferase activity"/>
    <property type="evidence" value="ECO:0007669"/>
    <property type="project" value="UniProtKB-ARBA"/>
</dbReference>
<feature type="binding site" evidence="13">
    <location>
        <position position="256"/>
    </location>
    <ligand>
        <name>Mg(2+)</name>
        <dbReference type="ChEBI" id="CHEBI:18420"/>
        <note>shared with beta subunit</note>
    </ligand>
</feature>
<gene>
    <name evidence="13 15" type="primary">pheS</name>
    <name evidence="15" type="ORF">H1164_12675</name>
</gene>